<evidence type="ECO:0000313" key="3">
    <source>
        <dbReference type="EMBL" id="AYQ72729.1"/>
    </source>
</evidence>
<organism evidence="3 4">
    <name type="scientific">Cohnella candidum</name>
    <dbReference type="NCBI Taxonomy" id="2674991"/>
    <lineage>
        <taxon>Bacteria</taxon>
        <taxon>Bacillati</taxon>
        <taxon>Bacillota</taxon>
        <taxon>Bacilli</taxon>
        <taxon>Bacillales</taxon>
        <taxon>Paenibacillaceae</taxon>
        <taxon>Cohnella</taxon>
    </lineage>
</organism>
<dbReference type="InterPro" id="IPR003961">
    <property type="entry name" value="FN3_dom"/>
</dbReference>
<name>A0A3G3JYZ9_9BACL</name>
<proteinExistence type="predicted"/>
<evidence type="ECO:0000256" key="1">
    <source>
        <dbReference type="SAM" id="SignalP"/>
    </source>
</evidence>
<evidence type="ECO:0000259" key="2">
    <source>
        <dbReference type="SMART" id="SM00060"/>
    </source>
</evidence>
<dbReference type="SMART" id="SM00060">
    <property type="entry name" value="FN3"/>
    <property type="match status" value="2"/>
</dbReference>
<dbReference type="AlphaFoldDB" id="A0A3G3JYZ9"/>
<reference evidence="3 4" key="1">
    <citation type="submission" date="2018-10" db="EMBL/GenBank/DDBJ databases">
        <title>Genome Sequence of Cohnella sp.</title>
        <authorList>
            <person name="Srinivasan S."/>
            <person name="Kim M.K."/>
        </authorList>
    </citation>
    <scope>NUCLEOTIDE SEQUENCE [LARGE SCALE GENOMIC DNA]</scope>
    <source>
        <strain evidence="3 4">18JY8-7</strain>
    </source>
</reference>
<dbReference type="InterPro" id="IPR013783">
    <property type="entry name" value="Ig-like_fold"/>
</dbReference>
<feature type="domain" description="Fibronectin type-III" evidence="2">
    <location>
        <begin position="138"/>
        <end position="228"/>
    </location>
</feature>
<dbReference type="KEGG" id="coh:EAV92_09235"/>
<dbReference type="SUPFAM" id="SSF49265">
    <property type="entry name" value="Fibronectin type III"/>
    <property type="match status" value="1"/>
</dbReference>
<keyword evidence="4" id="KW-1185">Reference proteome</keyword>
<dbReference type="Pfam" id="PF00041">
    <property type="entry name" value="fn3"/>
    <property type="match status" value="1"/>
</dbReference>
<dbReference type="EMBL" id="CP033433">
    <property type="protein sequence ID" value="AYQ72729.1"/>
    <property type="molecule type" value="Genomic_DNA"/>
</dbReference>
<feature type="signal peptide" evidence="1">
    <location>
        <begin position="1"/>
        <end position="26"/>
    </location>
</feature>
<feature type="domain" description="Fibronectin type-III" evidence="2">
    <location>
        <begin position="36"/>
        <end position="124"/>
    </location>
</feature>
<accession>A0A3G3JYZ9</accession>
<gene>
    <name evidence="3" type="ORF">EAV92_09235</name>
</gene>
<evidence type="ECO:0000313" key="4">
    <source>
        <dbReference type="Proteomes" id="UP000269097"/>
    </source>
</evidence>
<protein>
    <recommendedName>
        <fullName evidence="2">Fibronectin type-III domain-containing protein</fullName>
    </recommendedName>
</protein>
<dbReference type="CDD" id="cd00063">
    <property type="entry name" value="FN3"/>
    <property type="match status" value="1"/>
</dbReference>
<sequence length="255" mass="27155">MKKIARPIQLLMLLSLLLSFALPAAAESESSASAENPAVGEILIEAIPGDAALTISFPKVDTLGNAADSFEISVFTGEPDPAATPVVIAAESVKGDTVEYTANKLVNNTPYSVSVVGKTKDGSIVSNGNGFGVPFRMPGKMPGLVVTAGDAQITVTFSKLPASDKAATYQIHWWTEVDKKTKEPKFQKPIIIKASDVKNKTYTYTFKKMKNGTTYHFNVFAEDTSGQILYLSQDVTAAPAKAKPVKANPGKGKKK</sequence>
<keyword evidence="1" id="KW-0732">Signal</keyword>
<dbReference type="Proteomes" id="UP000269097">
    <property type="component" value="Chromosome"/>
</dbReference>
<feature type="chain" id="PRO_5018241597" description="Fibronectin type-III domain-containing protein" evidence="1">
    <location>
        <begin position="27"/>
        <end position="255"/>
    </location>
</feature>
<dbReference type="InterPro" id="IPR036116">
    <property type="entry name" value="FN3_sf"/>
</dbReference>
<dbReference type="Gene3D" id="2.60.40.10">
    <property type="entry name" value="Immunoglobulins"/>
    <property type="match status" value="1"/>
</dbReference>
<dbReference type="RefSeq" id="WP_123040811.1">
    <property type="nucleotide sequence ID" value="NZ_CP033433.1"/>
</dbReference>